<reference evidence="2 3" key="2">
    <citation type="submission" date="2013-02" db="EMBL/GenBank/DDBJ databases">
        <title>The Genome Sequence of Plasmodium falciparum Vietnam Oak-Knoll (FVO).</title>
        <authorList>
            <consortium name="The Broad Institute Genome Sequencing Platform"/>
            <consortium name="The Broad Institute Genome Sequencing Center for Infectious Disease"/>
            <person name="Neafsey D."/>
            <person name="Cheeseman I."/>
            <person name="Volkman S."/>
            <person name="Adams J."/>
            <person name="Walker B."/>
            <person name="Young S.K."/>
            <person name="Zeng Q."/>
            <person name="Gargeya S."/>
            <person name="Fitzgerald M."/>
            <person name="Haas B."/>
            <person name="Abouelleil A."/>
            <person name="Alvarado L."/>
            <person name="Arachchi H.M."/>
            <person name="Berlin A.M."/>
            <person name="Chapman S.B."/>
            <person name="Dewar J."/>
            <person name="Goldberg J."/>
            <person name="Griggs A."/>
            <person name="Gujja S."/>
            <person name="Hansen M."/>
            <person name="Howarth C."/>
            <person name="Imamovic A."/>
            <person name="Larimer J."/>
            <person name="McCowan C."/>
            <person name="Murphy C."/>
            <person name="Neiman D."/>
            <person name="Pearson M."/>
            <person name="Priest M."/>
            <person name="Roberts A."/>
            <person name="Saif S."/>
            <person name="Shea T."/>
            <person name="Sisk P."/>
            <person name="Sykes S."/>
            <person name="Wortman J."/>
            <person name="Nusbaum C."/>
            <person name="Birren B."/>
        </authorList>
    </citation>
    <scope>NUCLEOTIDE SEQUENCE [LARGE SCALE GENOMIC DNA]</scope>
    <source>
        <strain evidence="3">Vietnam Oak-Knoll (FVO)</strain>
    </source>
</reference>
<feature type="transmembrane region" description="Helical" evidence="1">
    <location>
        <begin position="12"/>
        <end position="29"/>
    </location>
</feature>
<name>A0A024V9Z2_PLAFA</name>
<keyword evidence="1" id="KW-1133">Transmembrane helix</keyword>
<evidence type="ECO:0000313" key="2">
    <source>
        <dbReference type="EMBL" id="ETW19631.1"/>
    </source>
</evidence>
<reference evidence="2 3" key="1">
    <citation type="submission" date="2013-02" db="EMBL/GenBank/DDBJ databases">
        <title>The Genome Annotation of Plasmodium falciparum Vietnam Oak-Knoll (FVO).</title>
        <authorList>
            <consortium name="The Broad Institute Genome Sequencing Platform"/>
            <consortium name="The Broad Institute Genome Sequencing Center for Infectious Disease"/>
            <person name="Neafsey D."/>
            <person name="Hoffman S."/>
            <person name="Volkman S."/>
            <person name="Rosenthal P."/>
            <person name="Walker B."/>
            <person name="Young S.K."/>
            <person name="Zeng Q."/>
            <person name="Gargeya S."/>
            <person name="Fitzgerald M."/>
            <person name="Haas B."/>
            <person name="Abouelleil A."/>
            <person name="Allen A.W."/>
            <person name="Alvarado L."/>
            <person name="Arachchi H.M."/>
            <person name="Berlin A.M."/>
            <person name="Chapman S.B."/>
            <person name="Gainer-Dewar J."/>
            <person name="Goldberg J."/>
            <person name="Griggs A."/>
            <person name="Gujja S."/>
            <person name="Hansen M."/>
            <person name="Howarth C."/>
            <person name="Imamovic A."/>
            <person name="Ireland A."/>
            <person name="Larimer J."/>
            <person name="McCowan C."/>
            <person name="Murphy C."/>
            <person name="Pearson M."/>
            <person name="Poon T.W."/>
            <person name="Priest M."/>
            <person name="Roberts A."/>
            <person name="Saif S."/>
            <person name="Shea T."/>
            <person name="Sisk P."/>
            <person name="Sykes S."/>
            <person name="Wortman J."/>
            <person name="Nusbaum C."/>
            <person name="Birren B."/>
        </authorList>
    </citation>
    <scope>NUCLEOTIDE SEQUENCE [LARGE SCALE GENOMIC DNA]</scope>
    <source>
        <strain evidence="3">Vietnam Oak-Knoll (FVO)</strain>
    </source>
</reference>
<keyword evidence="1" id="KW-0812">Transmembrane</keyword>
<protein>
    <submittedName>
        <fullName evidence="2">Uncharacterized protein</fullName>
    </submittedName>
</protein>
<keyword evidence="1" id="KW-0472">Membrane</keyword>
<proteinExistence type="predicted"/>
<sequence>MFMTIFNYTNYMYIYLYYNIIIYMYILSTNSKNGAIRGKSSIIYNLEYFKIIIEYLKENWMKF</sequence>
<organism evidence="2 3">
    <name type="scientific">Plasmodium falciparum Vietnam Oak-Knoll</name>
    <name type="common">FVO</name>
    <dbReference type="NCBI Taxonomy" id="1036723"/>
    <lineage>
        <taxon>Eukaryota</taxon>
        <taxon>Sar</taxon>
        <taxon>Alveolata</taxon>
        <taxon>Apicomplexa</taxon>
        <taxon>Aconoidasida</taxon>
        <taxon>Haemosporida</taxon>
        <taxon>Plasmodiidae</taxon>
        <taxon>Plasmodium</taxon>
        <taxon>Plasmodium (Laverania)</taxon>
    </lineage>
</organism>
<dbReference type="EMBL" id="KI925061">
    <property type="protein sequence ID" value="ETW19631.1"/>
    <property type="molecule type" value="Genomic_DNA"/>
</dbReference>
<evidence type="ECO:0000256" key="1">
    <source>
        <dbReference type="SAM" id="Phobius"/>
    </source>
</evidence>
<dbReference type="Proteomes" id="UP000030690">
    <property type="component" value="Unassembled WGS sequence"/>
</dbReference>
<dbReference type="AlphaFoldDB" id="A0A024V9Z2"/>
<accession>A0A024V9Z2</accession>
<gene>
    <name evidence="2" type="ORF">PFFVO_01437</name>
</gene>
<evidence type="ECO:0000313" key="3">
    <source>
        <dbReference type="Proteomes" id="UP000030690"/>
    </source>
</evidence>